<evidence type="ECO:0000313" key="2">
    <source>
        <dbReference type="Proteomes" id="UP001386955"/>
    </source>
</evidence>
<proteinExistence type="predicted"/>
<dbReference type="Proteomes" id="UP001386955">
    <property type="component" value="Unassembled WGS sequence"/>
</dbReference>
<comment type="caution">
    <text evidence="1">The sequence shown here is derived from an EMBL/GenBank/DDBJ whole genome shotgun (WGS) entry which is preliminary data.</text>
</comment>
<organism evidence="1 2">
    <name type="scientific">Psophocarpus tetragonolobus</name>
    <name type="common">Winged bean</name>
    <name type="synonym">Dolichos tetragonolobus</name>
    <dbReference type="NCBI Taxonomy" id="3891"/>
    <lineage>
        <taxon>Eukaryota</taxon>
        <taxon>Viridiplantae</taxon>
        <taxon>Streptophyta</taxon>
        <taxon>Embryophyta</taxon>
        <taxon>Tracheophyta</taxon>
        <taxon>Spermatophyta</taxon>
        <taxon>Magnoliopsida</taxon>
        <taxon>eudicotyledons</taxon>
        <taxon>Gunneridae</taxon>
        <taxon>Pentapetalae</taxon>
        <taxon>rosids</taxon>
        <taxon>fabids</taxon>
        <taxon>Fabales</taxon>
        <taxon>Fabaceae</taxon>
        <taxon>Papilionoideae</taxon>
        <taxon>50 kb inversion clade</taxon>
        <taxon>NPAAA clade</taxon>
        <taxon>indigoferoid/millettioid clade</taxon>
        <taxon>Phaseoleae</taxon>
        <taxon>Psophocarpus</taxon>
    </lineage>
</organism>
<evidence type="ECO:0000313" key="1">
    <source>
        <dbReference type="EMBL" id="KAK7409980.1"/>
    </source>
</evidence>
<dbReference type="AlphaFoldDB" id="A0AAN9XTS5"/>
<dbReference type="EMBL" id="JAYMYS010000001">
    <property type="protein sequence ID" value="KAK7409980.1"/>
    <property type="molecule type" value="Genomic_DNA"/>
</dbReference>
<gene>
    <name evidence="1" type="ORF">VNO78_00432</name>
</gene>
<sequence length="73" mass="8271">MLCKASARQIPPCLYRVSLSSIRAVNPLTLDLLREEVVQQLELEVEEEGRRKKEERSRSRSSAFLATVITGLV</sequence>
<protein>
    <submittedName>
        <fullName evidence="1">Uncharacterized protein</fullName>
    </submittedName>
</protein>
<name>A0AAN9XTS5_PSOTE</name>
<keyword evidence="2" id="KW-1185">Reference proteome</keyword>
<reference evidence="1 2" key="1">
    <citation type="submission" date="2024-01" db="EMBL/GenBank/DDBJ databases">
        <title>The genomes of 5 underutilized Papilionoideae crops provide insights into root nodulation and disease resistanc.</title>
        <authorList>
            <person name="Jiang F."/>
        </authorList>
    </citation>
    <scope>NUCLEOTIDE SEQUENCE [LARGE SCALE GENOMIC DNA]</scope>
    <source>
        <strain evidence="1">DUOXIRENSHENG_FW03</strain>
        <tissue evidence="1">Leaves</tissue>
    </source>
</reference>
<accession>A0AAN9XTS5</accession>